<name>A0A1S1YU75_FLAPC</name>
<evidence type="ECO:0000313" key="2">
    <source>
        <dbReference type="Proteomes" id="UP000179797"/>
    </source>
</evidence>
<dbReference type="AlphaFoldDB" id="A0A1S1YU75"/>
<evidence type="ECO:0000313" key="1">
    <source>
        <dbReference type="EMBL" id="OHX64579.1"/>
    </source>
</evidence>
<dbReference type="STRING" id="915059.NH26_23695"/>
<organism evidence="1 2">
    <name type="scientific">Flammeovirga pacifica</name>
    <dbReference type="NCBI Taxonomy" id="915059"/>
    <lineage>
        <taxon>Bacteria</taxon>
        <taxon>Pseudomonadati</taxon>
        <taxon>Bacteroidota</taxon>
        <taxon>Cytophagia</taxon>
        <taxon>Cytophagales</taxon>
        <taxon>Flammeovirgaceae</taxon>
        <taxon>Flammeovirga</taxon>
    </lineage>
</organism>
<reference evidence="1 2" key="1">
    <citation type="journal article" date="2012" name="Int. J. Syst. Evol. Microbiol.">
        <title>Flammeovirga pacifica sp. nov., isolated from deep-sea sediment.</title>
        <authorList>
            <person name="Xu H."/>
            <person name="Fu Y."/>
            <person name="Yang N."/>
            <person name="Ding Z."/>
            <person name="Lai Q."/>
            <person name="Zeng R."/>
        </authorList>
    </citation>
    <scope>NUCLEOTIDE SEQUENCE [LARGE SCALE GENOMIC DNA]</scope>
    <source>
        <strain evidence="2">DSM 24597 / LMG 26175 / WPAGA1</strain>
    </source>
</reference>
<keyword evidence="2" id="KW-1185">Reference proteome</keyword>
<accession>A0A1S1YU75</accession>
<dbReference type="EMBL" id="JRYR02000002">
    <property type="protein sequence ID" value="OHX64579.1"/>
    <property type="molecule type" value="Genomic_DNA"/>
</dbReference>
<gene>
    <name evidence="1" type="ORF">NH26_23695</name>
</gene>
<protein>
    <submittedName>
        <fullName evidence="1">Uncharacterized protein</fullName>
    </submittedName>
</protein>
<sequence>MEVVEYKLHLIGIYAFGTVSGSLMSNASGESVFNFTVFPNMPFHVYASGRGGEVAVESFIVAYSSGYWGASFSVGVGGAILQVEGNLNASYSCVKPIKDISQLKFIKSISDEKQKNISCYVNFNFL</sequence>
<comment type="caution">
    <text evidence="1">The sequence shown here is derived from an EMBL/GenBank/DDBJ whole genome shotgun (WGS) entry which is preliminary data.</text>
</comment>
<proteinExistence type="predicted"/>
<dbReference type="Proteomes" id="UP000179797">
    <property type="component" value="Unassembled WGS sequence"/>
</dbReference>